<evidence type="ECO:0000313" key="4">
    <source>
        <dbReference type="Proteomes" id="UP001370348"/>
    </source>
</evidence>
<dbReference type="Pfam" id="PF00930">
    <property type="entry name" value="DPPIV_N"/>
    <property type="match status" value="1"/>
</dbReference>
<name>A0ABZ2LUV0_9BACT</name>
<dbReference type="Gene3D" id="2.140.10.30">
    <property type="entry name" value="Dipeptidylpeptidase IV, N-terminal domain"/>
    <property type="match status" value="1"/>
</dbReference>
<gene>
    <name evidence="3" type="ORF">LZC94_34405</name>
</gene>
<sequence>MAPATPSFEPISTDFPRSYAITRRYTLGEPKSITPTEDGRYAFFLRSPAREPRNSLWEVEIATGAIRELLRPESLAPGEEKISAEEKARRERQRIRVGGFTSFQATSDGSVIVVGLSGRLYAWTRATGKAHELPTGPGSLIDPQLSPDGTKVAYARSNDVYVVPLKGGKETAITRGGTETNPHGVAEFMAQEEFARLRGFWWSPDSSEILYEDADLSAVPKWALADPGRPDAPAQVIAYPKTGKPQAIVRLAIASVRNPGRPVRKVTWDSERYPYLFSVTWTKNAPPTLNVIDRPFRHSALLAVETAAGAGTLGTKPLLTETDAAWLGEEVSVPRWLPDGSAFLWSTERNGSWELELHDRQGAKLSTVAAPSVGYRALVGVDAEKKVAYITASSEPIRDELWAVPFDGGAPQSISKNTDGRFLASFGDHPRIYGFGEATQGAERRFGVRSVDGSVNIPIPSVAEAPPFKANIEFTTIGKDSFRVALVRPRSFDPQRRYPLLDHIYGGSWSNQVYADAHRYLAEQWLADTTQSIVAIIDGYGTPRRGRNWERAFLHRYDTLSIEGHAEAIAELAKKYPAIDASRVGIYGWSHGGYSSAMAILRRPDVFKVGVAGAPVADPADYDAFAERFLGVPPNPDYTPASLLTWAARPPSPTAPIRPLLLIHGTADDNVYILHSLKFAEAMARAGRPVEFMPLIGQTHMVTDPDSHAAVEKRTAEYFREHLHGPRSSVP</sequence>
<dbReference type="SUPFAM" id="SSF53474">
    <property type="entry name" value="alpha/beta-Hydrolases"/>
    <property type="match status" value="1"/>
</dbReference>
<dbReference type="InterPro" id="IPR050278">
    <property type="entry name" value="Serine_Prot_S9B/DPPIV"/>
</dbReference>
<dbReference type="Pfam" id="PF00326">
    <property type="entry name" value="Peptidase_S9"/>
    <property type="match status" value="1"/>
</dbReference>
<dbReference type="SUPFAM" id="SSF82171">
    <property type="entry name" value="DPP6 N-terminal domain-like"/>
    <property type="match status" value="1"/>
</dbReference>
<accession>A0ABZ2LUV0</accession>
<dbReference type="Proteomes" id="UP001370348">
    <property type="component" value="Chromosome"/>
</dbReference>
<protein>
    <submittedName>
        <fullName evidence="3">S9 family peptidase</fullName>
    </submittedName>
</protein>
<proteinExistence type="predicted"/>
<evidence type="ECO:0000313" key="3">
    <source>
        <dbReference type="EMBL" id="WXB12930.1"/>
    </source>
</evidence>
<feature type="domain" description="Peptidase S9 prolyl oligopeptidase catalytic" evidence="1">
    <location>
        <begin position="531"/>
        <end position="724"/>
    </location>
</feature>
<dbReference type="Gene3D" id="3.40.50.1820">
    <property type="entry name" value="alpha/beta hydrolase"/>
    <property type="match status" value="1"/>
</dbReference>
<dbReference type="InterPro" id="IPR029058">
    <property type="entry name" value="AB_hydrolase_fold"/>
</dbReference>
<organism evidence="3 4">
    <name type="scientific">Pendulispora albinea</name>
    <dbReference type="NCBI Taxonomy" id="2741071"/>
    <lineage>
        <taxon>Bacteria</taxon>
        <taxon>Pseudomonadati</taxon>
        <taxon>Myxococcota</taxon>
        <taxon>Myxococcia</taxon>
        <taxon>Myxococcales</taxon>
        <taxon>Sorangiineae</taxon>
        <taxon>Pendulisporaceae</taxon>
        <taxon>Pendulispora</taxon>
    </lineage>
</organism>
<dbReference type="EMBL" id="CP089984">
    <property type="protein sequence ID" value="WXB12930.1"/>
    <property type="molecule type" value="Genomic_DNA"/>
</dbReference>
<dbReference type="InterPro" id="IPR001375">
    <property type="entry name" value="Peptidase_S9_cat"/>
</dbReference>
<keyword evidence="4" id="KW-1185">Reference proteome</keyword>
<evidence type="ECO:0000259" key="2">
    <source>
        <dbReference type="Pfam" id="PF00930"/>
    </source>
</evidence>
<dbReference type="RefSeq" id="WP_394822550.1">
    <property type="nucleotide sequence ID" value="NZ_CP089984.1"/>
</dbReference>
<feature type="domain" description="Dipeptidylpeptidase IV N-terminal" evidence="2">
    <location>
        <begin position="117"/>
        <end position="428"/>
    </location>
</feature>
<dbReference type="InterPro" id="IPR002469">
    <property type="entry name" value="Peptidase_S9B_N"/>
</dbReference>
<evidence type="ECO:0000259" key="1">
    <source>
        <dbReference type="Pfam" id="PF00326"/>
    </source>
</evidence>
<dbReference type="PANTHER" id="PTHR11731:SF193">
    <property type="entry name" value="DIPEPTIDYL PEPTIDASE 9"/>
    <property type="match status" value="1"/>
</dbReference>
<dbReference type="PANTHER" id="PTHR11731">
    <property type="entry name" value="PROTEASE FAMILY S9B,C DIPEPTIDYL-PEPTIDASE IV-RELATED"/>
    <property type="match status" value="1"/>
</dbReference>
<reference evidence="3 4" key="1">
    <citation type="submission" date="2021-12" db="EMBL/GenBank/DDBJ databases">
        <title>Discovery of the Pendulisporaceae a myxobacterial family with distinct sporulation behavior and unique specialized metabolism.</title>
        <authorList>
            <person name="Garcia R."/>
            <person name="Popoff A."/>
            <person name="Bader C.D."/>
            <person name="Loehr J."/>
            <person name="Walesch S."/>
            <person name="Walt C."/>
            <person name="Boldt J."/>
            <person name="Bunk B."/>
            <person name="Haeckl F.J.F.P.J."/>
            <person name="Gunesch A.P."/>
            <person name="Birkelbach J."/>
            <person name="Nuebel U."/>
            <person name="Pietschmann T."/>
            <person name="Bach T."/>
            <person name="Mueller R."/>
        </authorList>
    </citation>
    <scope>NUCLEOTIDE SEQUENCE [LARGE SCALE GENOMIC DNA]</scope>
    <source>
        <strain evidence="3 4">MSr11954</strain>
    </source>
</reference>